<name>A0A2P2NH08_RHIMU</name>
<accession>A0A2P2NH08</accession>
<proteinExistence type="predicted"/>
<dbReference type="AlphaFoldDB" id="A0A2P2NH08"/>
<organism evidence="1">
    <name type="scientific">Rhizophora mucronata</name>
    <name type="common">Asiatic mangrove</name>
    <dbReference type="NCBI Taxonomy" id="61149"/>
    <lineage>
        <taxon>Eukaryota</taxon>
        <taxon>Viridiplantae</taxon>
        <taxon>Streptophyta</taxon>
        <taxon>Embryophyta</taxon>
        <taxon>Tracheophyta</taxon>
        <taxon>Spermatophyta</taxon>
        <taxon>Magnoliopsida</taxon>
        <taxon>eudicotyledons</taxon>
        <taxon>Gunneridae</taxon>
        <taxon>Pentapetalae</taxon>
        <taxon>rosids</taxon>
        <taxon>fabids</taxon>
        <taxon>Malpighiales</taxon>
        <taxon>Rhizophoraceae</taxon>
        <taxon>Rhizophora</taxon>
    </lineage>
</organism>
<reference evidence="1" key="1">
    <citation type="submission" date="2018-02" db="EMBL/GenBank/DDBJ databases">
        <title>Rhizophora mucronata_Transcriptome.</title>
        <authorList>
            <person name="Meera S.P."/>
            <person name="Sreeshan A."/>
            <person name="Augustine A."/>
        </authorList>
    </citation>
    <scope>NUCLEOTIDE SEQUENCE</scope>
    <source>
        <tissue evidence="1">Leaf</tissue>
    </source>
</reference>
<protein>
    <submittedName>
        <fullName evidence="1">Uncharacterized protein</fullName>
    </submittedName>
</protein>
<evidence type="ECO:0000313" key="1">
    <source>
        <dbReference type="EMBL" id="MBX41771.1"/>
    </source>
</evidence>
<dbReference type="EMBL" id="GGEC01061287">
    <property type="protein sequence ID" value="MBX41771.1"/>
    <property type="molecule type" value="Transcribed_RNA"/>
</dbReference>
<sequence length="33" mass="3919">MVPRILLSKIIVINYVHQYIHEIHNSLIQVCKC</sequence>